<keyword evidence="5 7" id="KW-0472">Membrane</keyword>
<feature type="domain" description="ABC3 transporter permease C-terminal" evidence="8">
    <location>
        <begin position="335"/>
        <end position="449"/>
    </location>
</feature>
<keyword evidence="10" id="KW-1185">Reference proteome</keyword>
<dbReference type="PANTHER" id="PTHR43738:SF2">
    <property type="entry name" value="ABC TRANSPORTER PERMEASE"/>
    <property type="match status" value="1"/>
</dbReference>
<reference evidence="9 10" key="1">
    <citation type="submission" date="2018-04" db="EMBL/GenBank/DDBJ databases">
        <title>Genomic Encyclopedia of Archaeal and Bacterial Type Strains, Phase II (KMG-II): from individual species to whole genera.</title>
        <authorList>
            <person name="Goeker M."/>
        </authorList>
    </citation>
    <scope>NUCLEOTIDE SEQUENCE [LARGE SCALE GENOMIC DNA]</scope>
    <source>
        <strain evidence="9 10">DSM 19783</strain>
    </source>
</reference>
<dbReference type="InterPro" id="IPR003838">
    <property type="entry name" value="ABC3_permease_C"/>
</dbReference>
<evidence type="ECO:0000256" key="5">
    <source>
        <dbReference type="ARBA" id="ARBA00023136"/>
    </source>
</evidence>
<keyword evidence="3 7" id="KW-0812">Transmembrane</keyword>
<dbReference type="AlphaFoldDB" id="A0A8E3ANZ0"/>
<feature type="transmembrane region" description="Helical" evidence="7">
    <location>
        <begin position="425"/>
        <end position="447"/>
    </location>
</feature>
<dbReference type="GO" id="GO:0005886">
    <property type="term" value="C:plasma membrane"/>
    <property type="evidence" value="ECO:0007669"/>
    <property type="project" value="UniProtKB-SubCell"/>
</dbReference>
<evidence type="ECO:0000256" key="7">
    <source>
        <dbReference type="SAM" id="Phobius"/>
    </source>
</evidence>
<evidence type="ECO:0000256" key="3">
    <source>
        <dbReference type="ARBA" id="ARBA00022692"/>
    </source>
</evidence>
<dbReference type="Pfam" id="PF02687">
    <property type="entry name" value="FtsX"/>
    <property type="match status" value="1"/>
</dbReference>
<proteinExistence type="predicted"/>
<evidence type="ECO:0000259" key="8">
    <source>
        <dbReference type="Pfam" id="PF02687"/>
    </source>
</evidence>
<feature type="transmembrane region" description="Helical" evidence="7">
    <location>
        <begin position="373"/>
        <end position="398"/>
    </location>
</feature>
<comment type="caution">
    <text evidence="9">The sequence shown here is derived from an EMBL/GenBank/DDBJ whole genome shotgun (WGS) entry which is preliminary data.</text>
</comment>
<sequence length="457" mass="47721">MIHFVLADLKRFRLGSAVIVLLIALAVALGTTVTLQERALRLGSARASEKFDLIVGAPGSATQLVLSSVFLQPAALPLMPGDTLVALTEDPRVAWAAPIGFGDFVAGYPVIGTTTTLIGNTTTGFAEGRAFAAEGEAVIGSAVDLALGDTLVPTHGKQAEGGHAHAGIAYRVTGRLDPTGTPWDRAVLVPIQAVWHVHGLGHDAHDAHDHDAGGHDAEAHDEEDPDHAHAASQDHTDDHAENHGEADHDDHDGHDHDGHDGAAFDPDAPLDETWAAGVPPGLPAILVKPRSIADAYRLRQEYRATGETQAVFPAEVLTGLYAMLGDAKRVLVAVAVGAQTLVAAALLLVTVIQVGQRRRQIGALRAFGAPRGAVFGIVWLELALLFGTGILLGFGLGFGATEFLSRAFTAERGFPLPVAFVPSDLMGFGGLILAAAVLSAVPAWLAYRQPPAAALRD</sequence>
<dbReference type="EMBL" id="QAYC01000023">
    <property type="protein sequence ID" value="PTW41667.1"/>
    <property type="molecule type" value="Genomic_DNA"/>
</dbReference>
<gene>
    <name evidence="9" type="ORF">C8N38_12316</name>
</gene>
<keyword evidence="2" id="KW-1003">Cell membrane</keyword>
<name>A0A8E3ANZ0_9RHOB</name>
<evidence type="ECO:0000256" key="4">
    <source>
        <dbReference type="ARBA" id="ARBA00022989"/>
    </source>
</evidence>
<feature type="transmembrane region" description="Helical" evidence="7">
    <location>
        <begin position="330"/>
        <end position="352"/>
    </location>
</feature>
<dbReference type="Proteomes" id="UP000244037">
    <property type="component" value="Unassembled WGS sequence"/>
</dbReference>
<keyword evidence="4 7" id="KW-1133">Transmembrane helix</keyword>
<comment type="subcellular location">
    <subcellularLocation>
        <location evidence="1">Cell membrane</location>
        <topology evidence="1">Multi-pass membrane protein</topology>
    </subcellularLocation>
</comment>
<feature type="region of interest" description="Disordered" evidence="6">
    <location>
        <begin position="202"/>
        <end position="275"/>
    </location>
</feature>
<dbReference type="OrthoDB" id="9784014at2"/>
<protein>
    <submittedName>
        <fullName evidence="9">Putative ABC transport system permease protein</fullName>
    </submittedName>
</protein>
<organism evidence="9 10">
    <name type="scientific">Rhodovulum kholense</name>
    <dbReference type="NCBI Taxonomy" id="453584"/>
    <lineage>
        <taxon>Bacteria</taxon>
        <taxon>Pseudomonadati</taxon>
        <taxon>Pseudomonadota</taxon>
        <taxon>Alphaproteobacteria</taxon>
        <taxon>Rhodobacterales</taxon>
        <taxon>Paracoccaceae</taxon>
        <taxon>Rhodovulum</taxon>
    </lineage>
</organism>
<accession>A0A8E3ANZ0</accession>
<dbReference type="PANTHER" id="PTHR43738">
    <property type="entry name" value="ABC TRANSPORTER, MEMBRANE PROTEIN"/>
    <property type="match status" value="1"/>
</dbReference>
<feature type="compositionally biased region" description="Basic and acidic residues" evidence="6">
    <location>
        <begin position="226"/>
        <end position="262"/>
    </location>
</feature>
<dbReference type="InterPro" id="IPR051125">
    <property type="entry name" value="ABC-4/HrtB_transporter"/>
</dbReference>
<evidence type="ECO:0000256" key="6">
    <source>
        <dbReference type="SAM" id="MobiDB-lite"/>
    </source>
</evidence>
<evidence type="ECO:0000313" key="10">
    <source>
        <dbReference type="Proteomes" id="UP000244037"/>
    </source>
</evidence>
<feature type="compositionally biased region" description="Basic and acidic residues" evidence="6">
    <location>
        <begin position="202"/>
        <end position="218"/>
    </location>
</feature>
<evidence type="ECO:0000256" key="2">
    <source>
        <dbReference type="ARBA" id="ARBA00022475"/>
    </source>
</evidence>
<dbReference type="RefSeq" id="WP_108028774.1">
    <property type="nucleotide sequence ID" value="NZ_QAYC01000023.1"/>
</dbReference>
<evidence type="ECO:0000313" key="9">
    <source>
        <dbReference type="EMBL" id="PTW41667.1"/>
    </source>
</evidence>
<evidence type="ECO:0000256" key="1">
    <source>
        <dbReference type="ARBA" id="ARBA00004651"/>
    </source>
</evidence>